<dbReference type="GO" id="GO:0003677">
    <property type="term" value="F:DNA binding"/>
    <property type="evidence" value="ECO:0007669"/>
    <property type="project" value="InterPro"/>
</dbReference>
<dbReference type="EMBL" id="CP053892">
    <property type="protein sequence ID" value="QKG20512.1"/>
    <property type="molecule type" value="Genomic_DNA"/>
</dbReference>
<dbReference type="PROSITE" id="PS00092">
    <property type="entry name" value="N6_MTASE"/>
    <property type="match status" value="1"/>
</dbReference>
<dbReference type="GO" id="GO:0009307">
    <property type="term" value="P:DNA restriction-modification system"/>
    <property type="evidence" value="ECO:0007669"/>
    <property type="project" value="UniProtKB-KW"/>
</dbReference>
<sequence>MGVPVTNDATVTAADIARLAGVGRAAVSNWRRRHDDFPRPVGGTAVSPAFSLAEVEGWLRGQGKLTGSPVRERVWQTLRQTVAGDADLAGVLAFAGAFLLYLNGDPAGWRGLSGRPDKDVAVGLPGALREAAGPVPGLADAAALPRRLSGEQVVVVRTLAELADELGAAETFEFLRTRYLEHHSRRVYLTPEPVVRLMLDLGRSAHRPDGAEAEADAAVFDPACGTGSFLTAAHETSGDGTGLLLGEEIDDTTARMTAIRLALLGARAEIRPGDSLRADAFTGRTADLVVSNPPFNDRSWGYEELTGDPRWEYGLPPRMESELAWLQHGLAHTRPGGSVVMLMPPAVANRRSGRRIRSELLRRGTLRAVIGLPAGAVPNMAVALTVWILRRPAPGDHPADDVLMVDTSAEPDAFQDVALDAWRRYLRKPESVDDGTGRSVVVRIIDLLDDEVDLTPARYLPQGGAAESVGAFAAEWERLERKMAELPGVVSGLSALTEAQARDEAAMTTIGELAKGGVLEILRFGGKVVPPEGPVPVLTLDDVVEGRDATGSAAPGPDDVRVAAGDVVVPMAARHPVARVVRDGGALLGPGLALVRVDPARADPDFVAGWLRLGARDARLRSSTSTARFDVRRARLPRLTRGEQAELGAAFRRLADLEAGLRELQELGGTVVRLGLEGLGAGTLRPEG</sequence>
<keyword evidence="3" id="KW-0808">Transferase</keyword>
<dbReference type="InterPro" id="IPR052916">
    <property type="entry name" value="Type-I_RE_MTase_Subunit"/>
</dbReference>
<evidence type="ECO:0000313" key="3">
    <source>
        <dbReference type="EMBL" id="QKG20512.1"/>
    </source>
</evidence>
<reference evidence="3 4" key="1">
    <citation type="submission" date="2020-05" db="EMBL/GenBank/DDBJ databases">
        <title>Actinomadura verrucosospora NRRL-B18236 (PFL_A860) Genome sequencing and assembly.</title>
        <authorList>
            <person name="Samborskyy M."/>
        </authorList>
    </citation>
    <scope>NUCLEOTIDE SEQUENCE [LARGE SCALE GENOMIC DNA]</scope>
    <source>
        <strain evidence="3 4">NRRL:B18236</strain>
    </source>
</reference>
<evidence type="ECO:0000256" key="1">
    <source>
        <dbReference type="ARBA" id="ARBA00022747"/>
    </source>
</evidence>
<dbReference type="GO" id="GO:0032259">
    <property type="term" value="P:methylation"/>
    <property type="evidence" value="ECO:0007669"/>
    <property type="project" value="UniProtKB-KW"/>
</dbReference>
<keyword evidence="1" id="KW-0680">Restriction system</keyword>
<dbReference type="PANTHER" id="PTHR42998">
    <property type="entry name" value="TYPE I RESTRICTION ENZYME HINDVIIP M PROTEIN-RELATED"/>
    <property type="match status" value="1"/>
</dbReference>
<dbReference type="InterPro" id="IPR003356">
    <property type="entry name" value="DNA_methylase_A-5"/>
</dbReference>
<proteinExistence type="predicted"/>
<dbReference type="REBASE" id="386395">
    <property type="entry name" value="M.Ave18236ORF2150P"/>
</dbReference>
<evidence type="ECO:0000313" key="4">
    <source>
        <dbReference type="Proteomes" id="UP000501240"/>
    </source>
</evidence>
<organism evidence="3 4">
    <name type="scientific">Actinomadura verrucosospora</name>
    <dbReference type="NCBI Taxonomy" id="46165"/>
    <lineage>
        <taxon>Bacteria</taxon>
        <taxon>Bacillati</taxon>
        <taxon>Actinomycetota</taxon>
        <taxon>Actinomycetes</taxon>
        <taxon>Streptosporangiales</taxon>
        <taxon>Thermomonosporaceae</taxon>
        <taxon>Actinomadura</taxon>
    </lineage>
</organism>
<dbReference type="GO" id="GO:0008170">
    <property type="term" value="F:N-methyltransferase activity"/>
    <property type="evidence" value="ECO:0007669"/>
    <property type="project" value="InterPro"/>
</dbReference>
<dbReference type="Pfam" id="PF02384">
    <property type="entry name" value="N6_Mtase"/>
    <property type="match status" value="1"/>
</dbReference>
<accession>A0A7D3VWI4</accession>
<dbReference type="InterPro" id="IPR002052">
    <property type="entry name" value="DNA_methylase_N6_adenine_CS"/>
</dbReference>
<feature type="domain" description="DNA methylase adenine-specific" evidence="2">
    <location>
        <begin position="170"/>
        <end position="414"/>
    </location>
</feature>
<name>A0A7D3VWI4_ACTVE</name>
<dbReference type="SUPFAM" id="SSF53335">
    <property type="entry name" value="S-adenosyl-L-methionine-dependent methyltransferases"/>
    <property type="match status" value="1"/>
</dbReference>
<dbReference type="CDD" id="cd02440">
    <property type="entry name" value="AdoMet_MTases"/>
    <property type="match status" value="1"/>
</dbReference>
<dbReference type="Gene3D" id="3.40.50.150">
    <property type="entry name" value="Vaccinia Virus protein VP39"/>
    <property type="match status" value="1"/>
</dbReference>
<dbReference type="AlphaFoldDB" id="A0A7D3VWI4"/>
<dbReference type="InterPro" id="IPR029063">
    <property type="entry name" value="SAM-dependent_MTases_sf"/>
</dbReference>
<keyword evidence="4" id="KW-1185">Reference proteome</keyword>
<protein>
    <submittedName>
        <fullName evidence="3">Type I restriction system adenine methylase</fullName>
    </submittedName>
</protein>
<dbReference type="Proteomes" id="UP000501240">
    <property type="component" value="Chromosome"/>
</dbReference>
<dbReference type="PRINTS" id="PR00507">
    <property type="entry name" value="N12N6MTFRASE"/>
</dbReference>
<dbReference type="PANTHER" id="PTHR42998:SF1">
    <property type="entry name" value="TYPE I RESTRICTION ENZYME HINDI METHYLASE SUBUNIT"/>
    <property type="match status" value="1"/>
</dbReference>
<keyword evidence="3" id="KW-0489">Methyltransferase</keyword>
<evidence type="ECO:0000259" key="2">
    <source>
        <dbReference type="Pfam" id="PF02384"/>
    </source>
</evidence>
<gene>
    <name evidence="3" type="ORF">ACTIVE_2150</name>
</gene>